<evidence type="ECO:0000256" key="9">
    <source>
        <dbReference type="ARBA" id="ARBA00040965"/>
    </source>
</evidence>
<sequence>MASSTTTMITTEDLPALFHDVTPIPQDEGPHIVCRIDYPPEFTIAYDYFRALSAKDEWSERALQLTTLCLQFNPANYTVWHFRRKCMWALLMKEDKSIDLEAFLVNDLTLAAALGGENPKNYQIWYHRRAILEYVEQQTNKELFYTFCRRELDYTAEVFQEDSKNYHAWCFRQWILQTMKAPAIWQEEMDFSHQMIMDGDVRNNSAWNQRWLAAHRGQLTTPLALETAQSEADYALQGARIDPYNECPWRYLIAILKEQCRSSTMEEDKRTWLLQHYLDHAELVKEVLKEADKDPEACPNLSAALVDILEMKGDTEALTHAKQLMHYLEHDIDPIRARYWAFRSKTIEQALSLKSD</sequence>
<evidence type="ECO:0000313" key="15">
    <source>
        <dbReference type="Proteomes" id="UP000198406"/>
    </source>
</evidence>
<protein>
    <recommendedName>
        <fullName evidence="9">Protein farnesyltransferase/geranylgeranyltransferase type-1 subunit alpha</fullName>
        <ecNumber evidence="4">2.5.1.58</ecNumber>
        <ecNumber evidence="3">2.5.1.59</ecNumber>
    </recommendedName>
    <alternativeName>
        <fullName evidence="12">CAAX farnesyltransferase subunit alpha</fullName>
    </alternativeName>
    <alternativeName>
        <fullName evidence="11">FTase-alpha</fullName>
    </alternativeName>
    <alternativeName>
        <fullName evidence="10">Ras proteins prenyltransferase subunit alpha</fullName>
    </alternativeName>
    <alternativeName>
        <fullName evidence="13">Type I protein geranyl-geranyltransferase subunit alpha</fullName>
    </alternativeName>
</protein>
<evidence type="ECO:0000256" key="5">
    <source>
        <dbReference type="ARBA" id="ARBA00022602"/>
    </source>
</evidence>
<organism evidence="14 15">
    <name type="scientific">Fistulifera solaris</name>
    <name type="common">Oleaginous diatom</name>
    <dbReference type="NCBI Taxonomy" id="1519565"/>
    <lineage>
        <taxon>Eukaryota</taxon>
        <taxon>Sar</taxon>
        <taxon>Stramenopiles</taxon>
        <taxon>Ochrophyta</taxon>
        <taxon>Bacillariophyta</taxon>
        <taxon>Bacillariophyceae</taxon>
        <taxon>Bacillariophycidae</taxon>
        <taxon>Naviculales</taxon>
        <taxon>Naviculaceae</taxon>
        <taxon>Fistulifera</taxon>
    </lineage>
</organism>
<gene>
    <name evidence="14" type="ORF">FisN_22Hu160</name>
</gene>
<dbReference type="AlphaFoldDB" id="A0A1Z5JPP6"/>
<dbReference type="OrthoDB" id="272289at2759"/>
<dbReference type="EMBL" id="BDSP01000100">
    <property type="protein sequence ID" value="GAX15984.1"/>
    <property type="molecule type" value="Genomic_DNA"/>
</dbReference>
<dbReference type="InParanoid" id="A0A1Z5JPP6"/>
<evidence type="ECO:0000256" key="7">
    <source>
        <dbReference type="ARBA" id="ARBA00022737"/>
    </source>
</evidence>
<dbReference type="SUPFAM" id="SSF48439">
    <property type="entry name" value="Protein prenylyltransferase"/>
    <property type="match status" value="1"/>
</dbReference>
<dbReference type="GO" id="GO:0004660">
    <property type="term" value="F:protein farnesyltransferase activity"/>
    <property type="evidence" value="ECO:0007669"/>
    <property type="project" value="UniProtKB-EC"/>
</dbReference>
<evidence type="ECO:0000256" key="13">
    <source>
        <dbReference type="ARBA" id="ARBA00043219"/>
    </source>
</evidence>
<dbReference type="GO" id="GO:0004662">
    <property type="term" value="F:CAAX-protein geranylgeranyltransferase activity"/>
    <property type="evidence" value="ECO:0007669"/>
    <property type="project" value="UniProtKB-EC"/>
</dbReference>
<dbReference type="PANTHER" id="PTHR11129">
    <property type="entry name" value="PROTEIN FARNESYLTRANSFERASE ALPHA SUBUNIT/RAB GERANYLGERANYL TRANSFERASE ALPHA SUBUNIT"/>
    <property type="match status" value="1"/>
</dbReference>
<dbReference type="PROSITE" id="PS51147">
    <property type="entry name" value="PFTA"/>
    <property type="match status" value="4"/>
</dbReference>
<evidence type="ECO:0000256" key="2">
    <source>
        <dbReference type="ARBA" id="ARBA00006734"/>
    </source>
</evidence>
<evidence type="ECO:0000256" key="11">
    <source>
        <dbReference type="ARBA" id="ARBA00042436"/>
    </source>
</evidence>
<comment type="caution">
    <text evidence="14">The sequence shown here is derived from an EMBL/GenBank/DDBJ whole genome shotgun (WGS) entry which is preliminary data.</text>
</comment>
<dbReference type="GO" id="GO:0005965">
    <property type="term" value="C:protein farnesyltransferase complex"/>
    <property type="evidence" value="ECO:0007669"/>
    <property type="project" value="TreeGrafter"/>
</dbReference>
<evidence type="ECO:0000256" key="8">
    <source>
        <dbReference type="ARBA" id="ARBA00022842"/>
    </source>
</evidence>
<name>A0A1Z5JPP6_FISSO</name>
<dbReference type="Gene3D" id="1.25.40.120">
    <property type="entry name" value="Protein prenylyltransferase"/>
    <property type="match status" value="1"/>
</dbReference>
<evidence type="ECO:0000256" key="6">
    <source>
        <dbReference type="ARBA" id="ARBA00022679"/>
    </source>
</evidence>
<evidence type="ECO:0000256" key="10">
    <source>
        <dbReference type="ARBA" id="ARBA00041392"/>
    </source>
</evidence>
<dbReference type="Pfam" id="PF01239">
    <property type="entry name" value="PPTA"/>
    <property type="match status" value="4"/>
</dbReference>
<evidence type="ECO:0000256" key="3">
    <source>
        <dbReference type="ARBA" id="ARBA00012700"/>
    </source>
</evidence>
<accession>A0A1Z5JPP6</accession>
<evidence type="ECO:0000313" key="14">
    <source>
        <dbReference type="EMBL" id="GAX15984.1"/>
    </source>
</evidence>
<dbReference type="EC" id="2.5.1.59" evidence="3"/>
<dbReference type="PANTHER" id="PTHR11129:SF1">
    <property type="entry name" value="PROTEIN FARNESYLTRANSFERASE_GERANYLGERANYLTRANSFERASE TYPE-1 SUBUNIT ALPHA"/>
    <property type="match status" value="1"/>
</dbReference>
<evidence type="ECO:0000256" key="1">
    <source>
        <dbReference type="ARBA" id="ARBA00001946"/>
    </source>
</evidence>
<evidence type="ECO:0000256" key="12">
    <source>
        <dbReference type="ARBA" id="ARBA00043086"/>
    </source>
</evidence>
<keyword evidence="7" id="KW-0677">Repeat</keyword>
<keyword evidence="15" id="KW-1185">Reference proteome</keyword>
<reference evidence="14 15" key="1">
    <citation type="journal article" date="2015" name="Plant Cell">
        <title>Oil accumulation by the oleaginous diatom Fistulifera solaris as revealed by the genome and transcriptome.</title>
        <authorList>
            <person name="Tanaka T."/>
            <person name="Maeda Y."/>
            <person name="Veluchamy A."/>
            <person name="Tanaka M."/>
            <person name="Abida H."/>
            <person name="Marechal E."/>
            <person name="Bowler C."/>
            <person name="Muto M."/>
            <person name="Sunaga Y."/>
            <person name="Tanaka M."/>
            <person name="Yoshino T."/>
            <person name="Taniguchi T."/>
            <person name="Fukuda Y."/>
            <person name="Nemoto M."/>
            <person name="Matsumoto M."/>
            <person name="Wong P.S."/>
            <person name="Aburatani S."/>
            <person name="Fujibuchi W."/>
        </authorList>
    </citation>
    <scope>NUCLEOTIDE SEQUENCE [LARGE SCALE GENOMIC DNA]</scope>
    <source>
        <strain evidence="14 15">JPCC DA0580</strain>
    </source>
</reference>
<comment type="cofactor">
    <cofactor evidence="1">
        <name>Mg(2+)</name>
        <dbReference type="ChEBI" id="CHEBI:18420"/>
    </cofactor>
</comment>
<keyword evidence="8" id="KW-0460">Magnesium</keyword>
<keyword evidence="5" id="KW-0637">Prenyltransferase</keyword>
<dbReference type="GO" id="GO:0005953">
    <property type="term" value="C:CAAX-protein geranylgeranyltransferase complex"/>
    <property type="evidence" value="ECO:0007669"/>
    <property type="project" value="TreeGrafter"/>
</dbReference>
<proteinExistence type="inferred from homology"/>
<dbReference type="EC" id="2.5.1.58" evidence="4"/>
<keyword evidence="6 14" id="KW-0808">Transferase</keyword>
<dbReference type="Proteomes" id="UP000198406">
    <property type="component" value="Unassembled WGS sequence"/>
</dbReference>
<dbReference type="InterPro" id="IPR002088">
    <property type="entry name" value="Prenyl_trans_a"/>
</dbReference>
<evidence type="ECO:0000256" key="4">
    <source>
        <dbReference type="ARBA" id="ARBA00012702"/>
    </source>
</evidence>
<comment type="similarity">
    <text evidence="2">Belongs to the protein prenyltransferase subunit alpha family.</text>
</comment>